<dbReference type="PANTHER" id="PTHR43420">
    <property type="entry name" value="ACETYLTRANSFERASE"/>
    <property type="match status" value="1"/>
</dbReference>
<dbReference type="Proteomes" id="UP000831460">
    <property type="component" value="Chromosome"/>
</dbReference>
<dbReference type="RefSeq" id="WP_243550035.1">
    <property type="nucleotide sequence ID" value="NZ_CP094532.1"/>
</dbReference>
<evidence type="ECO:0000313" key="5">
    <source>
        <dbReference type="Proteomes" id="UP000831460"/>
    </source>
</evidence>
<reference evidence="4 5" key="1">
    <citation type="submission" date="2022-03" db="EMBL/GenBank/DDBJ databases">
        <title>Chryseobacterium sp. isolated from particulate matters in swine house.</title>
        <authorList>
            <person name="Won M."/>
            <person name="Kim S.-J."/>
            <person name="Kwon S.-W."/>
        </authorList>
    </citation>
    <scope>NUCLEOTIDE SEQUENCE [LARGE SCALE GENOMIC DNA]</scope>
    <source>
        <strain evidence="4 5">SC2-2</strain>
    </source>
</reference>
<accession>A0ABY4BQ91</accession>
<gene>
    <name evidence="4" type="ORF">MTP09_01640</name>
</gene>
<evidence type="ECO:0000256" key="2">
    <source>
        <dbReference type="ARBA" id="ARBA00023315"/>
    </source>
</evidence>
<evidence type="ECO:0000313" key="4">
    <source>
        <dbReference type="EMBL" id="UOE41375.1"/>
    </source>
</evidence>
<organism evidence="4 5">
    <name type="scientific">Chryseobacterium suipulveris</name>
    <dbReference type="NCBI Taxonomy" id="2929800"/>
    <lineage>
        <taxon>Bacteria</taxon>
        <taxon>Pseudomonadati</taxon>
        <taxon>Bacteroidota</taxon>
        <taxon>Flavobacteriia</taxon>
        <taxon>Flavobacteriales</taxon>
        <taxon>Weeksellaceae</taxon>
        <taxon>Chryseobacterium group</taxon>
        <taxon>Chryseobacterium</taxon>
    </lineage>
</organism>
<dbReference type="InterPro" id="IPR016181">
    <property type="entry name" value="Acyl_CoA_acyltransferase"/>
</dbReference>
<keyword evidence="2" id="KW-0012">Acyltransferase</keyword>
<dbReference type="Gene3D" id="3.40.630.30">
    <property type="match status" value="1"/>
</dbReference>
<dbReference type="InterPro" id="IPR050680">
    <property type="entry name" value="YpeA/RimI_acetyltransf"/>
</dbReference>
<dbReference type="PANTHER" id="PTHR43420:SF52">
    <property type="entry name" value="N-ACETYLTRANSFERASE YODP"/>
    <property type="match status" value="1"/>
</dbReference>
<keyword evidence="1" id="KW-0808">Transferase</keyword>
<proteinExistence type="predicted"/>
<evidence type="ECO:0000259" key="3">
    <source>
        <dbReference type="PROSITE" id="PS51186"/>
    </source>
</evidence>
<dbReference type="Pfam" id="PF00583">
    <property type="entry name" value="Acetyltransf_1"/>
    <property type="match status" value="1"/>
</dbReference>
<sequence>MKIKKLNWDSDFFEKNIGEVFFLDSNIAIENLDFDLIVSKQNKSFDVEIPGFEKTFEETKVIFEKTLSPINQNNDLEIKDTDQEQRNSDFFKTLSYESGKNSRFLLDQNFGVEKFKKLYDEWVANSLNKKFAIKTFYIEAGNTPVAFVTVQKAELIGKIGLIATNPAFQGKGYGKKILIFAEDFCYQNVMKTMEIPTQKQNLQACNFYEKMGYKIKEELIIKHFWKK</sequence>
<protein>
    <submittedName>
        <fullName evidence="4">GNAT family N-acetyltransferase</fullName>
    </submittedName>
</protein>
<dbReference type="SUPFAM" id="SSF55729">
    <property type="entry name" value="Acyl-CoA N-acyltransferases (Nat)"/>
    <property type="match status" value="1"/>
</dbReference>
<dbReference type="CDD" id="cd04301">
    <property type="entry name" value="NAT_SF"/>
    <property type="match status" value="1"/>
</dbReference>
<dbReference type="EMBL" id="CP094532">
    <property type="protein sequence ID" value="UOE41375.1"/>
    <property type="molecule type" value="Genomic_DNA"/>
</dbReference>
<dbReference type="PROSITE" id="PS51186">
    <property type="entry name" value="GNAT"/>
    <property type="match status" value="1"/>
</dbReference>
<evidence type="ECO:0000256" key="1">
    <source>
        <dbReference type="ARBA" id="ARBA00022679"/>
    </source>
</evidence>
<keyword evidence="5" id="KW-1185">Reference proteome</keyword>
<name>A0ABY4BQ91_9FLAO</name>
<dbReference type="InterPro" id="IPR000182">
    <property type="entry name" value="GNAT_dom"/>
</dbReference>
<feature type="domain" description="N-acetyltransferase" evidence="3">
    <location>
        <begin position="89"/>
        <end position="227"/>
    </location>
</feature>